<dbReference type="RefSeq" id="WP_264516466.1">
    <property type="nucleotide sequence ID" value="NZ_JAPDDR010000019.1"/>
</dbReference>
<name>A0ABT3GB40_9BACT</name>
<keyword evidence="1" id="KW-0472">Membrane</keyword>
<sequence>MTVNEDKFAPGPWIPWILALTVWFGWNAFAPDHSATVKDDSGSGVGLVHHADDFRAPAGHSHQLAGLLLAGCGIDWVGAQPSKRLGIEVLRESSAEDLRWDSIQGRAPPFGA</sequence>
<proteinExistence type="predicted"/>
<comment type="caution">
    <text evidence="2">The sequence shown here is derived from an EMBL/GenBank/DDBJ whole genome shotgun (WGS) entry which is preliminary data.</text>
</comment>
<accession>A0ABT3GB40</accession>
<keyword evidence="3" id="KW-1185">Reference proteome</keyword>
<keyword evidence="1" id="KW-0812">Transmembrane</keyword>
<organism evidence="2 3">
    <name type="scientific">Luteolibacter rhizosphaerae</name>
    <dbReference type="NCBI Taxonomy" id="2989719"/>
    <lineage>
        <taxon>Bacteria</taxon>
        <taxon>Pseudomonadati</taxon>
        <taxon>Verrucomicrobiota</taxon>
        <taxon>Verrucomicrobiia</taxon>
        <taxon>Verrucomicrobiales</taxon>
        <taxon>Verrucomicrobiaceae</taxon>
        <taxon>Luteolibacter</taxon>
    </lineage>
</organism>
<dbReference type="EMBL" id="JAPDDR010000019">
    <property type="protein sequence ID" value="MCW1916847.1"/>
    <property type="molecule type" value="Genomic_DNA"/>
</dbReference>
<feature type="transmembrane region" description="Helical" evidence="1">
    <location>
        <begin position="13"/>
        <end position="30"/>
    </location>
</feature>
<evidence type="ECO:0000256" key="1">
    <source>
        <dbReference type="SAM" id="Phobius"/>
    </source>
</evidence>
<gene>
    <name evidence="2" type="ORF">OJ996_24880</name>
</gene>
<keyword evidence="1" id="KW-1133">Transmembrane helix</keyword>
<dbReference type="Proteomes" id="UP001165653">
    <property type="component" value="Unassembled WGS sequence"/>
</dbReference>
<protein>
    <submittedName>
        <fullName evidence="2">Uncharacterized protein</fullName>
    </submittedName>
</protein>
<evidence type="ECO:0000313" key="2">
    <source>
        <dbReference type="EMBL" id="MCW1916847.1"/>
    </source>
</evidence>
<reference evidence="2" key="1">
    <citation type="submission" date="2022-10" db="EMBL/GenBank/DDBJ databases">
        <title>Luteolibacter sp. GHJ8, whole genome shotgun sequencing project.</title>
        <authorList>
            <person name="Zhao G."/>
            <person name="Shen L."/>
        </authorList>
    </citation>
    <scope>NUCLEOTIDE SEQUENCE</scope>
    <source>
        <strain evidence="2">GHJ8</strain>
    </source>
</reference>
<evidence type="ECO:0000313" key="3">
    <source>
        <dbReference type="Proteomes" id="UP001165653"/>
    </source>
</evidence>